<sequence length="176" mass="19110">MAGALNLILAISWLPLIYAQSGAVHTVDVGEHGLTFDPDTLTVSPGSKVEFHFYPSSHSVAQAAFSKPCHPLNESSFYSGTIPATDGESSEVFTLTVNDTNPIWYYCGQIGHCQAGMVGVINPPSNGPDTLDAFKSAAQDSGDTTVPDAHQCYHKLDFDFDCHFYFDFDFKPLPNK</sequence>
<dbReference type="InterPro" id="IPR008972">
    <property type="entry name" value="Cupredoxin"/>
</dbReference>
<organism evidence="2 3">
    <name type="scientific">Aspergillus fumigatiaffinis</name>
    <dbReference type="NCBI Taxonomy" id="340414"/>
    <lineage>
        <taxon>Eukaryota</taxon>
        <taxon>Fungi</taxon>
        <taxon>Dikarya</taxon>
        <taxon>Ascomycota</taxon>
        <taxon>Pezizomycotina</taxon>
        <taxon>Eurotiomycetes</taxon>
        <taxon>Eurotiomycetidae</taxon>
        <taxon>Eurotiales</taxon>
        <taxon>Aspergillaceae</taxon>
        <taxon>Aspergillus</taxon>
        <taxon>Aspergillus subgen. Fumigati</taxon>
    </lineage>
</organism>
<dbReference type="SUPFAM" id="SSF49503">
    <property type="entry name" value="Cupredoxins"/>
    <property type="match status" value="1"/>
</dbReference>
<protein>
    <recommendedName>
        <fullName evidence="4">Extracellular serine-rich protein</fullName>
    </recommendedName>
</protein>
<keyword evidence="1" id="KW-0732">Signal</keyword>
<evidence type="ECO:0008006" key="4">
    <source>
        <dbReference type="Google" id="ProtNLM"/>
    </source>
</evidence>
<accession>A0A8H4H9Q9</accession>
<comment type="caution">
    <text evidence="2">The sequence shown here is derived from an EMBL/GenBank/DDBJ whole genome shotgun (WGS) entry which is preliminary data.</text>
</comment>
<reference evidence="2" key="2">
    <citation type="submission" date="2020-04" db="EMBL/GenBank/DDBJ databases">
        <authorList>
            <person name="Santos R.A.C."/>
            <person name="Steenwyk J.L."/>
            <person name="Rivero-Menendez O."/>
            <person name="Mead M.E."/>
            <person name="Silva L.P."/>
            <person name="Bastos R.W."/>
            <person name="Alastruey-Izquierdo A."/>
            <person name="Goldman G.H."/>
            <person name="Rokas A."/>
        </authorList>
    </citation>
    <scope>NUCLEOTIDE SEQUENCE</scope>
    <source>
        <strain evidence="2">CNM-CM6805</strain>
    </source>
</reference>
<dbReference type="AlphaFoldDB" id="A0A8H4H9Q9"/>
<keyword evidence="3" id="KW-1185">Reference proteome</keyword>
<name>A0A8H4H9Q9_9EURO</name>
<gene>
    <name evidence="2" type="ORF">CNMCM6805_006273</name>
</gene>
<dbReference type="Gene3D" id="2.60.40.420">
    <property type="entry name" value="Cupredoxins - blue copper proteins"/>
    <property type="match status" value="1"/>
</dbReference>
<feature type="signal peptide" evidence="1">
    <location>
        <begin position="1"/>
        <end position="19"/>
    </location>
</feature>
<reference evidence="2" key="1">
    <citation type="journal article" date="2020" name="bioRxiv">
        <title>Genomic and phenotypic heterogeneity of clinical isolates of the human pathogens Aspergillus fumigatus, Aspergillus lentulus and Aspergillus fumigatiaffinis.</title>
        <authorList>
            <person name="dos Santos R.A.C."/>
            <person name="Steenwyk J.L."/>
            <person name="Rivero-Menendez O."/>
            <person name="Mead M.E."/>
            <person name="Silva L.P."/>
            <person name="Bastos R.W."/>
            <person name="Alastruey-Izquierdo A."/>
            <person name="Goldman G.H."/>
            <person name="Rokas A."/>
        </authorList>
    </citation>
    <scope>NUCLEOTIDE SEQUENCE</scope>
    <source>
        <strain evidence="2">CNM-CM6805</strain>
    </source>
</reference>
<evidence type="ECO:0000313" key="3">
    <source>
        <dbReference type="Proteomes" id="UP000653565"/>
    </source>
</evidence>
<proteinExistence type="predicted"/>
<evidence type="ECO:0000256" key="1">
    <source>
        <dbReference type="SAM" id="SignalP"/>
    </source>
</evidence>
<dbReference type="PANTHER" id="PTHR34883">
    <property type="entry name" value="SERINE-RICH PROTEIN, PUTATIVE-RELATED-RELATED"/>
    <property type="match status" value="1"/>
</dbReference>
<dbReference type="InterPro" id="IPR052953">
    <property type="entry name" value="Ser-rich/MCO-related"/>
</dbReference>
<dbReference type="EMBL" id="JAAAPX010000037">
    <property type="protein sequence ID" value="KAF4238601.1"/>
    <property type="molecule type" value="Genomic_DNA"/>
</dbReference>
<dbReference type="CDD" id="cd00920">
    <property type="entry name" value="Cupredoxin"/>
    <property type="match status" value="1"/>
</dbReference>
<dbReference type="OrthoDB" id="2331100at2759"/>
<dbReference type="PANTHER" id="PTHR34883:SF15">
    <property type="entry name" value="EXTRACELLULAR SERINE-RICH PROTEIN"/>
    <property type="match status" value="1"/>
</dbReference>
<dbReference type="Proteomes" id="UP000653565">
    <property type="component" value="Unassembled WGS sequence"/>
</dbReference>
<evidence type="ECO:0000313" key="2">
    <source>
        <dbReference type="EMBL" id="KAF4238601.1"/>
    </source>
</evidence>
<feature type="chain" id="PRO_5044155246" description="Extracellular serine-rich protein" evidence="1">
    <location>
        <begin position="20"/>
        <end position="176"/>
    </location>
</feature>